<feature type="region of interest" description="Disordered" evidence="1">
    <location>
        <begin position="104"/>
        <end position="135"/>
    </location>
</feature>
<protein>
    <submittedName>
        <fullName evidence="2">Uncharacterized protein</fullName>
    </submittedName>
</protein>
<evidence type="ECO:0000313" key="2">
    <source>
        <dbReference type="EMBL" id="CAK5270096.1"/>
    </source>
</evidence>
<organism evidence="2 3">
    <name type="scientific">Mycena citricolor</name>
    <dbReference type="NCBI Taxonomy" id="2018698"/>
    <lineage>
        <taxon>Eukaryota</taxon>
        <taxon>Fungi</taxon>
        <taxon>Dikarya</taxon>
        <taxon>Basidiomycota</taxon>
        <taxon>Agaricomycotina</taxon>
        <taxon>Agaricomycetes</taxon>
        <taxon>Agaricomycetidae</taxon>
        <taxon>Agaricales</taxon>
        <taxon>Marasmiineae</taxon>
        <taxon>Mycenaceae</taxon>
        <taxon>Mycena</taxon>
    </lineage>
</organism>
<accession>A0AAD2H6B7</accession>
<dbReference type="Proteomes" id="UP001295794">
    <property type="component" value="Unassembled WGS sequence"/>
</dbReference>
<dbReference type="AlphaFoldDB" id="A0AAD2H6B7"/>
<keyword evidence="3" id="KW-1185">Reference proteome</keyword>
<proteinExistence type="predicted"/>
<gene>
    <name evidence="2" type="ORF">MYCIT1_LOCUS14250</name>
</gene>
<comment type="caution">
    <text evidence="2">The sequence shown here is derived from an EMBL/GenBank/DDBJ whole genome shotgun (WGS) entry which is preliminary data.</text>
</comment>
<dbReference type="EMBL" id="CAVNYO010000158">
    <property type="protein sequence ID" value="CAK5270096.1"/>
    <property type="molecule type" value="Genomic_DNA"/>
</dbReference>
<sequence>MHWFVPFHWIWSPMFEKSWFGLPCPQVQICSFVPSAVEPPETSRHLFSKIVMGPEKPSDGAVQVMLPFGSADLKSTSRQPTITTAAPSASDSAARQCATSSVEETSGCHGGWCSQQRDPQGKGRMRRTNAREDVRDQPRVWEPRPLLVRVPRIAHPELQLRAGRRARVGQVYAQICSFVPFLCAPSTTSRHCASCVSVTTH</sequence>
<evidence type="ECO:0000256" key="1">
    <source>
        <dbReference type="SAM" id="MobiDB-lite"/>
    </source>
</evidence>
<name>A0AAD2H6B7_9AGAR</name>
<reference evidence="2" key="1">
    <citation type="submission" date="2023-11" db="EMBL/GenBank/DDBJ databases">
        <authorList>
            <person name="De Vega J J."/>
            <person name="De Vega J J."/>
        </authorList>
    </citation>
    <scope>NUCLEOTIDE SEQUENCE</scope>
</reference>
<evidence type="ECO:0000313" key="3">
    <source>
        <dbReference type="Proteomes" id="UP001295794"/>
    </source>
</evidence>